<evidence type="ECO:0000313" key="2">
    <source>
        <dbReference type="EMBL" id="KAJ1091475.1"/>
    </source>
</evidence>
<feature type="region of interest" description="Disordered" evidence="1">
    <location>
        <begin position="63"/>
        <end position="101"/>
    </location>
</feature>
<protein>
    <submittedName>
        <fullName evidence="2">Uncharacterized protein</fullName>
    </submittedName>
</protein>
<accession>A0AAV7LV37</accession>
<sequence length="101" mass="11692">MLPWEHLNNEKEEVRKCIRERGRRKYLPWPRAYFVCSLKGPYDLPLCRAPEDGVPGFEEVTLRQEHQEKEEAKEHGRSAKPTSQKKNLLAGAQNAACHHAT</sequence>
<feature type="compositionally biased region" description="Basic and acidic residues" evidence="1">
    <location>
        <begin position="63"/>
        <end position="77"/>
    </location>
</feature>
<reference evidence="2" key="1">
    <citation type="journal article" date="2022" name="bioRxiv">
        <title>Sequencing and chromosome-scale assembly of the giantPleurodeles waltlgenome.</title>
        <authorList>
            <person name="Brown T."/>
            <person name="Elewa A."/>
            <person name="Iarovenko S."/>
            <person name="Subramanian E."/>
            <person name="Araus A.J."/>
            <person name="Petzold A."/>
            <person name="Susuki M."/>
            <person name="Suzuki K.-i.T."/>
            <person name="Hayashi T."/>
            <person name="Toyoda A."/>
            <person name="Oliveira C."/>
            <person name="Osipova E."/>
            <person name="Leigh N.D."/>
            <person name="Simon A."/>
            <person name="Yun M.H."/>
        </authorList>
    </citation>
    <scope>NUCLEOTIDE SEQUENCE</scope>
    <source>
        <strain evidence="2">20211129_DDA</strain>
        <tissue evidence="2">Liver</tissue>
    </source>
</reference>
<dbReference type="AlphaFoldDB" id="A0AAV7LV37"/>
<dbReference type="EMBL" id="JANPWB010000015">
    <property type="protein sequence ID" value="KAJ1091475.1"/>
    <property type="molecule type" value="Genomic_DNA"/>
</dbReference>
<evidence type="ECO:0000256" key="1">
    <source>
        <dbReference type="SAM" id="MobiDB-lite"/>
    </source>
</evidence>
<comment type="caution">
    <text evidence="2">The sequence shown here is derived from an EMBL/GenBank/DDBJ whole genome shotgun (WGS) entry which is preliminary data.</text>
</comment>
<organism evidence="2 3">
    <name type="scientific">Pleurodeles waltl</name>
    <name type="common">Iberian ribbed newt</name>
    <dbReference type="NCBI Taxonomy" id="8319"/>
    <lineage>
        <taxon>Eukaryota</taxon>
        <taxon>Metazoa</taxon>
        <taxon>Chordata</taxon>
        <taxon>Craniata</taxon>
        <taxon>Vertebrata</taxon>
        <taxon>Euteleostomi</taxon>
        <taxon>Amphibia</taxon>
        <taxon>Batrachia</taxon>
        <taxon>Caudata</taxon>
        <taxon>Salamandroidea</taxon>
        <taxon>Salamandridae</taxon>
        <taxon>Pleurodelinae</taxon>
        <taxon>Pleurodeles</taxon>
    </lineage>
</organism>
<gene>
    <name evidence="2" type="ORF">NDU88_004599</name>
</gene>
<proteinExistence type="predicted"/>
<keyword evidence="3" id="KW-1185">Reference proteome</keyword>
<dbReference type="Proteomes" id="UP001066276">
    <property type="component" value="Chromosome 11"/>
</dbReference>
<evidence type="ECO:0000313" key="3">
    <source>
        <dbReference type="Proteomes" id="UP001066276"/>
    </source>
</evidence>
<name>A0AAV7LV37_PLEWA</name>